<dbReference type="InterPro" id="IPR016039">
    <property type="entry name" value="Thiolase-like"/>
</dbReference>
<dbReference type="Proteomes" id="UP001234216">
    <property type="component" value="Unassembled WGS sequence"/>
</dbReference>
<feature type="domain" description="Thiolase C-terminal" evidence="2">
    <location>
        <begin position="50"/>
        <end position="127"/>
    </location>
</feature>
<dbReference type="PANTHER" id="PTHR43853:SF2">
    <property type="entry name" value="3-OXOADIPYL-COA_3-OXO-5,6-DEHYDROSUBERYL-COA THIOLASE"/>
    <property type="match status" value="1"/>
</dbReference>
<organism evidence="3 4">
    <name type="scientific">Streptomyces canus</name>
    <dbReference type="NCBI Taxonomy" id="58343"/>
    <lineage>
        <taxon>Bacteria</taxon>
        <taxon>Bacillati</taxon>
        <taxon>Actinomycetota</taxon>
        <taxon>Actinomycetes</taxon>
        <taxon>Kitasatosporales</taxon>
        <taxon>Streptomycetaceae</taxon>
        <taxon>Streptomyces</taxon>
        <taxon>Streptomyces aurantiacus group</taxon>
    </lineage>
</organism>
<dbReference type="GO" id="GO:0010124">
    <property type="term" value="P:phenylacetate catabolic process"/>
    <property type="evidence" value="ECO:0007669"/>
    <property type="project" value="TreeGrafter"/>
</dbReference>
<feature type="compositionally biased region" description="Basic and acidic residues" evidence="1">
    <location>
        <begin position="7"/>
        <end position="18"/>
    </location>
</feature>
<evidence type="ECO:0000256" key="1">
    <source>
        <dbReference type="SAM" id="MobiDB-lite"/>
    </source>
</evidence>
<dbReference type="InterPro" id="IPR050215">
    <property type="entry name" value="Thiolase-like_sf_Thiolase"/>
</dbReference>
<protein>
    <recommendedName>
        <fullName evidence="2">Thiolase C-terminal domain-containing protein</fullName>
    </recommendedName>
</protein>
<dbReference type="InterPro" id="IPR020617">
    <property type="entry name" value="Thiolase_C"/>
</dbReference>
<dbReference type="EMBL" id="JAUSZV010000005">
    <property type="protein sequence ID" value="MDQ0906100.1"/>
    <property type="molecule type" value="Genomic_DNA"/>
</dbReference>
<evidence type="ECO:0000313" key="3">
    <source>
        <dbReference type="EMBL" id="MDQ0906100.1"/>
    </source>
</evidence>
<feature type="region of interest" description="Disordered" evidence="1">
    <location>
        <begin position="1"/>
        <end position="49"/>
    </location>
</feature>
<proteinExistence type="predicted"/>
<comment type="caution">
    <text evidence="3">The sequence shown here is derived from an EMBL/GenBank/DDBJ whole genome shotgun (WGS) entry which is preliminary data.</text>
</comment>
<dbReference type="PANTHER" id="PTHR43853">
    <property type="entry name" value="3-KETOACYL-COA THIOLASE, PEROXISOMAL"/>
    <property type="match status" value="1"/>
</dbReference>
<gene>
    <name evidence="3" type="ORF">QFZ22_002085</name>
</gene>
<accession>A0AAW8FAJ2</accession>
<evidence type="ECO:0000259" key="2">
    <source>
        <dbReference type="Pfam" id="PF02803"/>
    </source>
</evidence>
<dbReference type="Gene3D" id="3.40.47.10">
    <property type="match status" value="1"/>
</dbReference>
<sequence>MLIKASRPLDDDGQESRRAPRPLRRPPPAARRPPPTAPPSADSAAPCPPEFNEAFAAQALACVDELGIDPDRVDPTGGAIALGRPLGCSDARMLTTLLHRMRRTGAAQGLATVSVGVGQGSAMLVERHQRERANRTTRRDGTYQTAYLHLASFSAWTR</sequence>
<dbReference type="GO" id="GO:0006635">
    <property type="term" value="P:fatty acid beta-oxidation"/>
    <property type="evidence" value="ECO:0007669"/>
    <property type="project" value="TreeGrafter"/>
</dbReference>
<dbReference type="Pfam" id="PF02803">
    <property type="entry name" value="Thiolase_C"/>
    <property type="match status" value="1"/>
</dbReference>
<dbReference type="AlphaFoldDB" id="A0AAW8FAJ2"/>
<dbReference type="GO" id="GO:0003988">
    <property type="term" value="F:acetyl-CoA C-acyltransferase activity"/>
    <property type="evidence" value="ECO:0007669"/>
    <property type="project" value="TreeGrafter"/>
</dbReference>
<dbReference type="SUPFAM" id="SSF53901">
    <property type="entry name" value="Thiolase-like"/>
    <property type="match status" value="1"/>
</dbReference>
<name>A0AAW8FAJ2_9ACTN</name>
<reference evidence="3" key="1">
    <citation type="submission" date="2023-07" db="EMBL/GenBank/DDBJ databases">
        <title>Comparative genomics of wheat-associated soil bacteria to identify genetic determinants of phenazine resistance.</title>
        <authorList>
            <person name="Mouncey N."/>
        </authorList>
    </citation>
    <scope>NUCLEOTIDE SEQUENCE</scope>
    <source>
        <strain evidence="3">V4I22</strain>
    </source>
</reference>
<evidence type="ECO:0000313" key="4">
    <source>
        <dbReference type="Proteomes" id="UP001234216"/>
    </source>
</evidence>
<feature type="compositionally biased region" description="Pro residues" evidence="1">
    <location>
        <begin position="25"/>
        <end position="38"/>
    </location>
</feature>